<dbReference type="EMBL" id="UZAJ01006284">
    <property type="protein sequence ID" value="VDO46891.1"/>
    <property type="molecule type" value="Genomic_DNA"/>
</dbReference>
<gene>
    <name evidence="2" type="ORF">OFLC_LOCUS6544</name>
</gene>
<feature type="region of interest" description="Disordered" evidence="1">
    <location>
        <begin position="32"/>
        <end position="61"/>
    </location>
</feature>
<accession>A0A183HGD1</accession>
<feature type="region of interest" description="Disordered" evidence="1">
    <location>
        <begin position="172"/>
        <end position="217"/>
    </location>
</feature>
<evidence type="ECO:0000313" key="2">
    <source>
        <dbReference type="EMBL" id="VDO46891.1"/>
    </source>
</evidence>
<dbReference type="WBParaSite" id="OFLC_0000654201-mRNA-1">
    <property type="protein sequence ID" value="OFLC_0000654201-mRNA-1"/>
    <property type="gene ID" value="OFLC_0000654201"/>
</dbReference>
<dbReference type="AlphaFoldDB" id="A0A183HGD1"/>
<dbReference type="Proteomes" id="UP000267606">
    <property type="component" value="Unassembled WGS sequence"/>
</dbReference>
<evidence type="ECO:0000313" key="3">
    <source>
        <dbReference type="Proteomes" id="UP000267606"/>
    </source>
</evidence>
<evidence type="ECO:0000313" key="4">
    <source>
        <dbReference type="WBParaSite" id="OFLC_0000654201-mRNA-1"/>
    </source>
</evidence>
<feature type="compositionally biased region" description="Basic and acidic residues" evidence="1">
    <location>
        <begin position="32"/>
        <end position="51"/>
    </location>
</feature>
<keyword evidence="3" id="KW-1185">Reference proteome</keyword>
<reference evidence="4" key="1">
    <citation type="submission" date="2016-06" db="UniProtKB">
        <authorList>
            <consortium name="WormBaseParasite"/>
        </authorList>
    </citation>
    <scope>IDENTIFICATION</scope>
</reference>
<organism evidence="4">
    <name type="scientific">Onchocerca flexuosa</name>
    <dbReference type="NCBI Taxonomy" id="387005"/>
    <lineage>
        <taxon>Eukaryota</taxon>
        <taxon>Metazoa</taxon>
        <taxon>Ecdysozoa</taxon>
        <taxon>Nematoda</taxon>
        <taxon>Chromadorea</taxon>
        <taxon>Rhabditida</taxon>
        <taxon>Spirurina</taxon>
        <taxon>Spiruromorpha</taxon>
        <taxon>Filarioidea</taxon>
        <taxon>Onchocercidae</taxon>
        <taxon>Onchocerca</taxon>
    </lineage>
</organism>
<protein>
    <submittedName>
        <fullName evidence="2 4">Uncharacterized protein</fullName>
    </submittedName>
</protein>
<proteinExistence type="predicted"/>
<evidence type="ECO:0000256" key="1">
    <source>
        <dbReference type="SAM" id="MobiDB-lite"/>
    </source>
</evidence>
<name>A0A183HGD1_9BILA</name>
<reference evidence="2 3" key="2">
    <citation type="submission" date="2018-11" db="EMBL/GenBank/DDBJ databases">
        <authorList>
            <consortium name="Pathogen Informatics"/>
        </authorList>
    </citation>
    <scope>NUCLEOTIDE SEQUENCE [LARGE SCALE GENOMIC DNA]</scope>
</reference>
<sequence>MLSRINCLEFNDYLEKSDEQKITAIKKLTKTKEEKRKTKEYDEDHEKKSEDEAITAIEILPTTEEEKKKTKKYDEDYEKKSEDEAITAIEILPTTEEEEKERMMKKDKIYKGKMPVSEITAASASITALADSIKVLQSLSASLSSPSKPLVETIQRNNKIPERITFLTIYETEKERDNDENEDDQKLEVVQGENKQKDSDDEMMYLPIRSAKGIPIA</sequence>